<dbReference type="RefSeq" id="WP_209660969.1">
    <property type="nucleotide sequence ID" value="NZ_JAGGLI010000018.1"/>
</dbReference>
<keyword evidence="2" id="KW-1185">Reference proteome</keyword>
<reference evidence="1 2" key="1">
    <citation type="submission" date="2021-03" db="EMBL/GenBank/DDBJ databases">
        <title>Genomic Encyclopedia of Type Strains, Phase IV (KMG-IV): sequencing the most valuable type-strain genomes for metagenomic binning, comparative biology and taxonomic classification.</title>
        <authorList>
            <person name="Goeker M."/>
        </authorList>
    </citation>
    <scope>NUCLEOTIDE SEQUENCE [LARGE SCALE GENOMIC DNA]</scope>
    <source>
        <strain evidence="1 2">DSM 27512</strain>
    </source>
</reference>
<dbReference type="PANTHER" id="PTHR34547">
    <property type="entry name" value="YACP-LIKE NYN DOMAIN PROTEIN"/>
    <property type="match status" value="1"/>
</dbReference>
<dbReference type="CDD" id="cd10912">
    <property type="entry name" value="PIN_YacP-like"/>
    <property type="match status" value="1"/>
</dbReference>
<name>A0ABS4KJG9_9FIRM</name>
<dbReference type="EMBL" id="JAGGLI010000018">
    <property type="protein sequence ID" value="MBP2027909.1"/>
    <property type="molecule type" value="Genomic_DNA"/>
</dbReference>
<evidence type="ECO:0000313" key="1">
    <source>
        <dbReference type="EMBL" id="MBP2027909.1"/>
    </source>
</evidence>
<sequence length="176" mass="20357">MKKRYRDYLIVDGYNVINSWPKLKELSKTDLEASREELNTILSEYASFRGIYTIIVYDAYRIKSSDQRETEIGNLKVVYTKEKQTADAYIEKLIAQFGPKKHLNISVATDDMAEQQMILGKGGSRISTRELLIEVENSRVKIGKKTQNTNVSKNTLDSIIDKETWEKLEKIRKNSQ</sequence>
<dbReference type="Proteomes" id="UP001314903">
    <property type="component" value="Unassembled WGS sequence"/>
</dbReference>
<dbReference type="InterPro" id="IPR010298">
    <property type="entry name" value="YacP-like"/>
</dbReference>
<dbReference type="PANTHER" id="PTHR34547:SF1">
    <property type="entry name" value="YACP-LIKE NYN DOMAIN PROTEIN"/>
    <property type="match status" value="1"/>
</dbReference>
<proteinExistence type="predicted"/>
<comment type="caution">
    <text evidence="1">The sequence shown here is derived from an EMBL/GenBank/DDBJ whole genome shotgun (WGS) entry which is preliminary data.</text>
</comment>
<accession>A0ABS4KJG9</accession>
<gene>
    <name evidence="1" type="ORF">J2Z35_001707</name>
</gene>
<dbReference type="Pfam" id="PF05991">
    <property type="entry name" value="NYN_YacP"/>
    <property type="match status" value="1"/>
</dbReference>
<evidence type="ECO:0000313" key="2">
    <source>
        <dbReference type="Proteomes" id="UP001314903"/>
    </source>
</evidence>
<organism evidence="1 2">
    <name type="scientific">Acetoanaerobium pronyense</name>
    <dbReference type="NCBI Taxonomy" id="1482736"/>
    <lineage>
        <taxon>Bacteria</taxon>
        <taxon>Bacillati</taxon>
        <taxon>Bacillota</taxon>
        <taxon>Clostridia</taxon>
        <taxon>Peptostreptococcales</taxon>
        <taxon>Filifactoraceae</taxon>
        <taxon>Acetoanaerobium</taxon>
    </lineage>
</organism>
<protein>
    <submittedName>
        <fullName evidence="1">RNA-binding protein with PIN domain</fullName>
    </submittedName>
</protein>